<dbReference type="PANTHER" id="PTHR36855">
    <property type="entry name" value="CHROMOSOME 10, WHOLE GENOME SHOTGUN SEQUENCE"/>
    <property type="match status" value="1"/>
</dbReference>
<dbReference type="OMA" id="KEQESGH"/>
<gene>
    <name evidence="3" type="ORF">AMAG_08775</name>
</gene>
<dbReference type="PANTHER" id="PTHR36855:SF1">
    <property type="entry name" value="PEROXISOME MEMBRANE ANCHOR PROTEIN PEX14P N-TERMINAL DOMAIN-CONTAINING PROTEIN"/>
    <property type="match status" value="1"/>
</dbReference>
<dbReference type="VEuPathDB" id="FungiDB:AMAG_08775"/>
<dbReference type="EMBL" id="GG745342">
    <property type="protein sequence ID" value="KNE63678.1"/>
    <property type="molecule type" value="Genomic_DNA"/>
</dbReference>
<dbReference type="AlphaFoldDB" id="A0A0L0SMH5"/>
<reference evidence="3 4" key="1">
    <citation type="submission" date="2009-11" db="EMBL/GenBank/DDBJ databases">
        <title>Annotation of Allomyces macrogynus ATCC 38327.</title>
        <authorList>
            <consortium name="The Broad Institute Genome Sequencing Platform"/>
            <person name="Russ C."/>
            <person name="Cuomo C."/>
            <person name="Burger G."/>
            <person name="Gray M.W."/>
            <person name="Holland P.W.H."/>
            <person name="King N."/>
            <person name="Lang F.B.F."/>
            <person name="Roger A.J."/>
            <person name="Ruiz-Trillo I."/>
            <person name="Young S.K."/>
            <person name="Zeng Q."/>
            <person name="Gargeya S."/>
            <person name="Fitzgerald M."/>
            <person name="Haas B."/>
            <person name="Abouelleil A."/>
            <person name="Alvarado L."/>
            <person name="Arachchi H.M."/>
            <person name="Berlin A."/>
            <person name="Chapman S.B."/>
            <person name="Gearin G."/>
            <person name="Goldberg J."/>
            <person name="Griggs A."/>
            <person name="Gujja S."/>
            <person name="Hansen M."/>
            <person name="Heiman D."/>
            <person name="Howarth C."/>
            <person name="Larimer J."/>
            <person name="Lui A."/>
            <person name="MacDonald P.J.P."/>
            <person name="McCowen C."/>
            <person name="Montmayeur A."/>
            <person name="Murphy C."/>
            <person name="Neiman D."/>
            <person name="Pearson M."/>
            <person name="Priest M."/>
            <person name="Roberts A."/>
            <person name="Saif S."/>
            <person name="Shea T."/>
            <person name="Sisk P."/>
            <person name="Stolte C."/>
            <person name="Sykes S."/>
            <person name="Wortman J."/>
            <person name="Nusbaum C."/>
            <person name="Birren B."/>
        </authorList>
    </citation>
    <scope>NUCLEOTIDE SEQUENCE [LARGE SCALE GENOMIC DNA]</scope>
    <source>
        <strain evidence="3 4">ATCC 38327</strain>
    </source>
</reference>
<dbReference type="Pfam" id="PF25871">
    <property type="entry name" value="HTH_76"/>
    <property type="match status" value="1"/>
</dbReference>
<reference evidence="4" key="2">
    <citation type="submission" date="2009-11" db="EMBL/GenBank/DDBJ databases">
        <title>The Genome Sequence of Allomyces macrogynus strain ATCC 38327.</title>
        <authorList>
            <consortium name="The Broad Institute Genome Sequencing Platform"/>
            <person name="Russ C."/>
            <person name="Cuomo C."/>
            <person name="Shea T."/>
            <person name="Young S.K."/>
            <person name="Zeng Q."/>
            <person name="Koehrsen M."/>
            <person name="Haas B."/>
            <person name="Borodovsky M."/>
            <person name="Guigo R."/>
            <person name="Alvarado L."/>
            <person name="Berlin A."/>
            <person name="Borenstein D."/>
            <person name="Chen Z."/>
            <person name="Engels R."/>
            <person name="Freedman E."/>
            <person name="Gellesch M."/>
            <person name="Goldberg J."/>
            <person name="Griggs A."/>
            <person name="Gujja S."/>
            <person name="Heiman D."/>
            <person name="Hepburn T."/>
            <person name="Howarth C."/>
            <person name="Jen D."/>
            <person name="Larson L."/>
            <person name="Lewis B."/>
            <person name="Mehta T."/>
            <person name="Park D."/>
            <person name="Pearson M."/>
            <person name="Roberts A."/>
            <person name="Saif S."/>
            <person name="Shenoy N."/>
            <person name="Sisk P."/>
            <person name="Stolte C."/>
            <person name="Sykes S."/>
            <person name="Walk T."/>
            <person name="White J."/>
            <person name="Yandava C."/>
            <person name="Burger G."/>
            <person name="Gray M.W."/>
            <person name="Holland P.W.H."/>
            <person name="King N."/>
            <person name="Lang F.B.F."/>
            <person name="Roger A.J."/>
            <person name="Ruiz-Trillo I."/>
            <person name="Lander E."/>
            <person name="Nusbaum C."/>
        </authorList>
    </citation>
    <scope>NUCLEOTIDE SEQUENCE [LARGE SCALE GENOMIC DNA]</scope>
    <source>
        <strain evidence="4">ATCC 38327</strain>
    </source>
</reference>
<evidence type="ECO:0000259" key="2">
    <source>
        <dbReference type="Pfam" id="PF25871"/>
    </source>
</evidence>
<feature type="domain" description="PEX14-like helix-turn-helix" evidence="2">
    <location>
        <begin position="5"/>
        <end position="54"/>
    </location>
</feature>
<evidence type="ECO:0000313" key="3">
    <source>
        <dbReference type="EMBL" id="KNE63678.1"/>
    </source>
</evidence>
<dbReference type="Proteomes" id="UP000054350">
    <property type="component" value="Unassembled WGS sequence"/>
</dbReference>
<proteinExistence type="predicted"/>
<dbReference type="InterPro" id="IPR040554">
    <property type="entry name" value="KPWE_PEX14_dom"/>
</dbReference>
<dbReference type="OrthoDB" id="9936937at2759"/>
<feature type="domain" description="Peroxisomal membrane protein PEX14-like KPWE" evidence="1">
    <location>
        <begin position="95"/>
        <end position="141"/>
    </location>
</feature>
<dbReference type="eggNOG" id="ENOG502S7YV">
    <property type="taxonomic scope" value="Eukaryota"/>
</dbReference>
<keyword evidence="4" id="KW-1185">Reference proteome</keyword>
<organism evidence="3 4">
    <name type="scientific">Allomyces macrogynus (strain ATCC 38327)</name>
    <name type="common">Allomyces javanicus var. macrogynus</name>
    <dbReference type="NCBI Taxonomy" id="578462"/>
    <lineage>
        <taxon>Eukaryota</taxon>
        <taxon>Fungi</taxon>
        <taxon>Fungi incertae sedis</taxon>
        <taxon>Blastocladiomycota</taxon>
        <taxon>Blastocladiomycetes</taxon>
        <taxon>Blastocladiales</taxon>
        <taxon>Blastocladiaceae</taxon>
        <taxon>Allomyces</taxon>
    </lineage>
</organism>
<evidence type="ECO:0000259" key="1">
    <source>
        <dbReference type="Pfam" id="PF17733"/>
    </source>
</evidence>
<sequence>MASPLPAFDQYDFDHDATFQSGLAAILARTDAADPSARARATTKAKQFYYHKLQQAAGHATASAPATVGAVAATTVHEPTAPADTNTAADDEPAYPATFAEIVKLVSEGKPVPGIRDIPDVLNTAPPAVSRMAAPRKPWEQASS</sequence>
<dbReference type="Pfam" id="PF17733">
    <property type="entry name" value="KPWE_dom"/>
    <property type="match status" value="1"/>
</dbReference>
<dbReference type="STRING" id="578462.A0A0L0SMH5"/>
<protein>
    <submittedName>
        <fullName evidence="3">Uncharacterized protein</fullName>
    </submittedName>
</protein>
<name>A0A0L0SMH5_ALLM3</name>
<accession>A0A0L0SMH5</accession>
<evidence type="ECO:0000313" key="4">
    <source>
        <dbReference type="Proteomes" id="UP000054350"/>
    </source>
</evidence>
<dbReference type="InterPro" id="IPR058841">
    <property type="entry name" value="HTH_76"/>
</dbReference>